<keyword evidence="1" id="KW-0812">Transmembrane</keyword>
<keyword evidence="1" id="KW-0472">Membrane</keyword>
<name>A0A834I3D0_RHYFE</name>
<protein>
    <submittedName>
        <fullName evidence="2">Uncharacterized protein</fullName>
    </submittedName>
</protein>
<evidence type="ECO:0000256" key="1">
    <source>
        <dbReference type="SAM" id="Phobius"/>
    </source>
</evidence>
<organism evidence="2 3">
    <name type="scientific">Rhynchophorus ferrugineus</name>
    <name type="common">Red palm weevil</name>
    <name type="synonym">Curculio ferrugineus</name>
    <dbReference type="NCBI Taxonomy" id="354439"/>
    <lineage>
        <taxon>Eukaryota</taxon>
        <taxon>Metazoa</taxon>
        <taxon>Ecdysozoa</taxon>
        <taxon>Arthropoda</taxon>
        <taxon>Hexapoda</taxon>
        <taxon>Insecta</taxon>
        <taxon>Pterygota</taxon>
        <taxon>Neoptera</taxon>
        <taxon>Endopterygota</taxon>
        <taxon>Coleoptera</taxon>
        <taxon>Polyphaga</taxon>
        <taxon>Cucujiformia</taxon>
        <taxon>Curculionidae</taxon>
        <taxon>Dryophthorinae</taxon>
        <taxon>Rhynchophorus</taxon>
    </lineage>
</organism>
<evidence type="ECO:0000313" key="3">
    <source>
        <dbReference type="Proteomes" id="UP000625711"/>
    </source>
</evidence>
<dbReference type="AlphaFoldDB" id="A0A834I3D0"/>
<feature type="transmembrane region" description="Helical" evidence="1">
    <location>
        <begin position="6"/>
        <end position="23"/>
    </location>
</feature>
<reference evidence="2" key="1">
    <citation type="submission" date="2020-08" db="EMBL/GenBank/DDBJ databases">
        <title>Genome sequencing and assembly of the red palm weevil Rhynchophorus ferrugineus.</title>
        <authorList>
            <person name="Dias G.B."/>
            <person name="Bergman C.M."/>
            <person name="Manee M."/>
        </authorList>
    </citation>
    <scope>NUCLEOTIDE SEQUENCE</scope>
    <source>
        <strain evidence="2">AA-2017</strain>
        <tissue evidence="2">Whole larva</tissue>
    </source>
</reference>
<comment type="caution">
    <text evidence="2">The sequence shown here is derived from an EMBL/GenBank/DDBJ whole genome shotgun (WGS) entry which is preliminary data.</text>
</comment>
<proteinExistence type="predicted"/>
<accession>A0A834I3D0</accession>
<keyword evidence="3" id="KW-1185">Reference proteome</keyword>
<sequence length="71" mass="8352">MRHITHVLYFLFIYLLQCGFVRLESDGMEYPFIVKIYKYDTSEYGDLLWSNLKGVIIDKSLIITSASLLQK</sequence>
<gene>
    <name evidence="2" type="ORF">GWI33_013448</name>
</gene>
<dbReference type="EMBL" id="JAACXV010013266">
    <property type="protein sequence ID" value="KAF7273857.1"/>
    <property type="molecule type" value="Genomic_DNA"/>
</dbReference>
<dbReference type="Proteomes" id="UP000625711">
    <property type="component" value="Unassembled WGS sequence"/>
</dbReference>
<evidence type="ECO:0000313" key="2">
    <source>
        <dbReference type="EMBL" id="KAF7273857.1"/>
    </source>
</evidence>
<keyword evidence="1" id="KW-1133">Transmembrane helix</keyword>